<keyword evidence="2" id="KW-0378">Hydrolase</keyword>
<dbReference type="AlphaFoldDB" id="A0A9D1UPI2"/>
<protein>
    <submittedName>
        <fullName evidence="2">Alpha/beta fold hydrolase</fullName>
    </submittedName>
</protein>
<proteinExistence type="predicted"/>
<organism evidence="2 3">
    <name type="scientific">Candidatus Corynebacterium gallistercoris</name>
    <dbReference type="NCBI Taxonomy" id="2838530"/>
    <lineage>
        <taxon>Bacteria</taxon>
        <taxon>Bacillati</taxon>
        <taxon>Actinomycetota</taxon>
        <taxon>Actinomycetes</taxon>
        <taxon>Mycobacteriales</taxon>
        <taxon>Corynebacteriaceae</taxon>
        <taxon>Corynebacterium</taxon>
    </lineage>
</organism>
<reference evidence="2" key="2">
    <citation type="submission" date="2021-04" db="EMBL/GenBank/DDBJ databases">
        <authorList>
            <person name="Gilroy R."/>
        </authorList>
    </citation>
    <scope>NUCLEOTIDE SEQUENCE</scope>
    <source>
        <strain evidence="2">4376</strain>
    </source>
</reference>
<dbReference type="GO" id="GO:0016787">
    <property type="term" value="F:hydrolase activity"/>
    <property type="evidence" value="ECO:0007669"/>
    <property type="project" value="UniProtKB-KW"/>
</dbReference>
<dbReference type="Gene3D" id="3.40.50.1820">
    <property type="entry name" value="alpha/beta hydrolase"/>
    <property type="match status" value="1"/>
</dbReference>
<dbReference type="EMBL" id="DXFZ01000036">
    <property type="protein sequence ID" value="HIW95429.1"/>
    <property type="molecule type" value="Genomic_DNA"/>
</dbReference>
<name>A0A9D1UPI2_9CORY</name>
<dbReference type="Pfam" id="PF12697">
    <property type="entry name" value="Abhydrolase_6"/>
    <property type="match status" value="1"/>
</dbReference>
<accession>A0A9D1UPI2</accession>
<gene>
    <name evidence="2" type="ORF">H9867_02915</name>
</gene>
<feature type="domain" description="AB hydrolase-1" evidence="1">
    <location>
        <begin position="7"/>
        <end position="222"/>
    </location>
</feature>
<evidence type="ECO:0000313" key="3">
    <source>
        <dbReference type="Proteomes" id="UP000824189"/>
    </source>
</evidence>
<evidence type="ECO:0000259" key="1">
    <source>
        <dbReference type="Pfam" id="PF12697"/>
    </source>
</evidence>
<evidence type="ECO:0000313" key="2">
    <source>
        <dbReference type="EMBL" id="HIW95429.1"/>
    </source>
</evidence>
<dbReference type="Proteomes" id="UP000824189">
    <property type="component" value="Unassembled WGS sequence"/>
</dbReference>
<dbReference type="InterPro" id="IPR000073">
    <property type="entry name" value="AB_hydrolase_1"/>
</dbReference>
<dbReference type="InterPro" id="IPR029058">
    <property type="entry name" value="AB_hydrolase_fold"/>
</dbReference>
<dbReference type="SUPFAM" id="SSF53474">
    <property type="entry name" value="alpha/beta-Hydrolases"/>
    <property type="match status" value="1"/>
</dbReference>
<reference evidence="2" key="1">
    <citation type="journal article" date="2021" name="PeerJ">
        <title>Extensive microbial diversity within the chicken gut microbiome revealed by metagenomics and culture.</title>
        <authorList>
            <person name="Gilroy R."/>
            <person name="Ravi A."/>
            <person name="Getino M."/>
            <person name="Pursley I."/>
            <person name="Horton D.L."/>
            <person name="Alikhan N.F."/>
            <person name="Baker D."/>
            <person name="Gharbi K."/>
            <person name="Hall N."/>
            <person name="Watson M."/>
            <person name="Adriaenssens E.M."/>
            <person name="Foster-Nyarko E."/>
            <person name="Jarju S."/>
            <person name="Secka A."/>
            <person name="Antonio M."/>
            <person name="Oren A."/>
            <person name="Chaudhuri R.R."/>
            <person name="La Ragione R."/>
            <person name="Hildebrand F."/>
            <person name="Pallen M.J."/>
        </authorList>
    </citation>
    <scope>NUCLEOTIDE SEQUENCE</scope>
    <source>
        <strain evidence="2">4376</strain>
    </source>
</reference>
<sequence length="229" mass="25327">MSATAHVVFVPGMARPATDADPFFRHLPTGWRTTAVARSVSDEPFSVGDALADILSPARHGDNPVVLVGHSFGGYLAELAYYQLLSSQPERKVALVLLDASVADVPRPWLNPGTLWRWWRPLMTVAPHPVEHFLHENSAFRATAKVVRAARDTWREPLLTGGPDGSRVVVTARWINNRLTRALPWSWFTKQARLARGLGARHLVVSPSGHHVMLQHPKEVAEIVAATLR</sequence>
<comment type="caution">
    <text evidence="2">The sequence shown here is derived from an EMBL/GenBank/DDBJ whole genome shotgun (WGS) entry which is preliminary data.</text>
</comment>